<proteinExistence type="predicted"/>
<accession>X1IE32</accession>
<reference evidence="1" key="1">
    <citation type="journal article" date="2014" name="Front. Microbiol.">
        <title>High frequency of phylogenetically diverse reductive dehalogenase-homologous genes in deep subseafloor sedimentary metagenomes.</title>
        <authorList>
            <person name="Kawai M."/>
            <person name="Futagami T."/>
            <person name="Toyoda A."/>
            <person name="Takaki Y."/>
            <person name="Nishi S."/>
            <person name="Hori S."/>
            <person name="Arai W."/>
            <person name="Tsubouchi T."/>
            <person name="Morono Y."/>
            <person name="Uchiyama I."/>
            <person name="Ito T."/>
            <person name="Fujiyama A."/>
            <person name="Inagaki F."/>
            <person name="Takami H."/>
        </authorList>
    </citation>
    <scope>NUCLEOTIDE SEQUENCE</scope>
    <source>
        <strain evidence="1">Expedition CK06-06</strain>
    </source>
</reference>
<dbReference type="EMBL" id="BARU01033440">
    <property type="protein sequence ID" value="GAH67505.1"/>
    <property type="molecule type" value="Genomic_DNA"/>
</dbReference>
<feature type="non-terminal residue" evidence="1">
    <location>
        <position position="200"/>
    </location>
</feature>
<organism evidence="1">
    <name type="scientific">marine sediment metagenome</name>
    <dbReference type="NCBI Taxonomy" id="412755"/>
    <lineage>
        <taxon>unclassified sequences</taxon>
        <taxon>metagenomes</taxon>
        <taxon>ecological metagenomes</taxon>
    </lineage>
</organism>
<name>X1IE32_9ZZZZ</name>
<gene>
    <name evidence="1" type="ORF">S03H2_52636</name>
</gene>
<protein>
    <submittedName>
        <fullName evidence="1">Uncharacterized protein</fullName>
    </submittedName>
</protein>
<sequence length="200" mass="21314">MTIRYRRIAQGLLLLVAGLSASSYADGTIYHQAPAEAIAQGPLTLEAVIEVKDAGVVSASIYYRLKGQLTYQEIPMSSAGGNLYFGTIPAADVTEPGLEYYLVALLDDESILAYPVDDPEVNPVFVVVKSAAEGIAGAQEPLETAAGVEEADVLILSPEPREIYLAEDVVVAVSLFNIQDLDASSIRLLVDRQDVTAQAD</sequence>
<evidence type="ECO:0000313" key="1">
    <source>
        <dbReference type="EMBL" id="GAH67505.1"/>
    </source>
</evidence>
<dbReference type="AlphaFoldDB" id="X1IE32"/>
<comment type="caution">
    <text evidence="1">The sequence shown here is derived from an EMBL/GenBank/DDBJ whole genome shotgun (WGS) entry which is preliminary data.</text>
</comment>